<evidence type="ECO:0000313" key="2">
    <source>
        <dbReference type="EMBL" id="CAG8493396.1"/>
    </source>
</evidence>
<reference evidence="2" key="1">
    <citation type="submission" date="2021-06" db="EMBL/GenBank/DDBJ databases">
        <authorList>
            <person name="Kallberg Y."/>
            <person name="Tangrot J."/>
            <person name="Rosling A."/>
        </authorList>
    </citation>
    <scope>NUCLEOTIDE SEQUENCE</scope>
    <source>
        <strain evidence="2">IN212</strain>
    </source>
</reference>
<evidence type="ECO:0000313" key="3">
    <source>
        <dbReference type="Proteomes" id="UP000789396"/>
    </source>
</evidence>
<sequence>MSDEFERLNEVTEKFIEALTARIQRSSRPRSMYKSVPNTYDIQEERGKEEVVYIPYLTMTPQEKNEGTKGYKNINTKEKMRLKNKPKESIKSEPNEWNQKKEEEIRTSPIKLEDINDDETDNKSDREMLVGDDSSDEKVNSFLSERSLEKEVLQP</sequence>
<dbReference type="OrthoDB" id="10583410at2759"/>
<comment type="caution">
    <text evidence="2">The sequence shown here is derived from an EMBL/GenBank/DDBJ whole genome shotgun (WGS) entry which is preliminary data.</text>
</comment>
<dbReference type="Proteomes" id="UP000789396">
    <property type="component" value="Unassembled WGS sequence"/>
</dbReference>
<name>A0A9N8WLQ1_9GLOM</name>
<keyword evidence="3" id="KW-1185">Reference proteome</keyword>
<feature type="compositionally biased region" description="Basic and acidic residues" evidence="1">
    <location>
        <begin position="63"/>
        <end position="114"/>
    </location>
</feature>
<dbReference type="EMBL" id="CAJVPZ010001481">
    <property type="protein sequence ID" value="CAG8493396.1"/>
    <property type="molecule type" value="Genomic_DNA"/>
</dbReference>
<organism evidence="2 3">
    <name type="scientific">Racocetra fulgida</name>
    <dbReference type="NCBI Taxonomy" id="60492"/>
    <lineage>
        <taxon>Eukaryota</taxon>
        <taxon>Fungi</taxon>
        <taxon>Fungi incertae sedis</taxon>
        <taxon>Mucoromycota</taxon>
        <taxon>Glomeromycotina</taxon>
        <taxon>Glomeromycetes</taxon>
        <taxon>Diversisporales</taxon>
        <taxon>Gigasporaceae</taxon>
        <taxon>Racocetra</taxon>
    </lineage>
</organism>
<gene>
    <name evidence="2" type="ORF">RFULGI_LOCUS2089</name>
</gene>
<dbReference type="AlphaFoldDB" id="A0A9N8WLQ1"/>
<evidence type="ECO:0000256" key="1">
    <source>
        <dbReference type="SAM" id="MobiDB-lite"/>
    </source>
</evidence>
<proteinExistence type="predicted"/>
<accession>A0A9N8WLQ1</accession>
<feature type="region of interest" description="Disordered" evidence="1">
    <location>
        <begin position="62"/>
        <end position="155"/>
    </location>
</feature>
<feature type="compositionally biased region" description="Basic and acidic residues" evidence="1">
    <location>
        <begin position="146"/>
        <end position="155"/>
    </location>
</feature>
<protein>
    <submittedName>
        <fullName evidence="2">1270_t:CDS:1</fullName>
    </submittedName>
</protein>